<accession>A0A8S5RT16</accession>
<dbReference type="InterPro" id="IPR057877">
    <property type="entry name" value="CrAss_Ring_3_4"/>
</dbReference>
<protein>
    <submittedName>
        <fullName evidence="1">Uncharacterized protein</fullName>
    </submittedName>
</protein>
<name>A0A8S5RT16_9CAUD</name>
<proteinExistence type="predicted"/>
<dbReference type="EMBL" id="BK057804">
    <property type="protein sequence ID" value="DAE92606.1"/>
    <property type="molecule type" value="Genomic_DNA"/>
</dbReference>
<dbReference type="Pfam" id="PF25710">
    <property type="entry name" value="CrAss_Ring_3_4"/>
    <property type="match status" value="1"/>
</dbReference>
<organism evidence="1">
    <name type="scientific">CrAss-like virus sp. ctZ6R2</name>
    <dbReference type="NCBI Taxonomy" id="2827629"/>
    <lineage>
        <taxon>Viruses</taxon>
        <taxon>Duplodnaviria</taxon>
        <taxon>Heunggongvirae</taxon>
        <taxon>Uroviricota</taxon>
        <taxon>Caudoviricetes</taxon>
        <taxon>Crassvirales</taxon>
    </lineage>
</organism>
<evidence type="ECO:0000313" key="1">
    <source>
        <dbReference type="EMBL" id="DAE92606.1"/>
    </source>
</evidence>
<reference evidence="1" key="1">
    <citation type="journal article" date="2021" name="Proc. Natl. Acad. Sci. U.S.A.">
        <title>A Catalog of Tens of Thousands of Viruses from Human Metagenomes Reveals Hidden Associations with Chronic Diseases.</title>
        <authorList>
            <person name="Tisza M.J."/>
            <person name="Buck C.B."/>
        </authorList>
    </citation>
    <scope>NUCLEOTIDE SEQUENCE</scope>
    <source>
        <strain evidence="1">CtZ6R2</strain>
    </source>
</reference>
<sequence length="238" mass="26658">MNVNEFSNEFDVLYNNIMSNAAPGLNEYEKSVLLTKAQEEIVKNYFEPAGNKYGKGLDDSPKRQIDFSELIKVGQGVLNTSAPTITFDERAKVYDLPADLFLVINEAVDTNAGTKQIVPISYSDYTRLMSRPYKEPVKYQAWRMITASINNISVELIVNSNETITDYKVRYIRRPAPIITTNLSSEYGDVTINGVSTISECELNPIIHSEILQRAVELAKAAYQGDLQASVELGQRSE</sequence>